<dbReference type="RefSeq" id="WP_195893968.1">
    <property type="nucleotide sequence ID" value="NZ_JADOGI010000008.1"/>
</dbReference>
<feature type="transmembrane region" description="Helical" evidence="2">
    <location>
        <begin position="115"/>
        <end position="133"/>
    </location>
</feature>
<feature type="transmembrane region" description="Helical" evidence="2">
    <location>
        <begin position="7"/>
        <end position="26"/>
    </location>
</feature>
<keyword evidence="2" id="KW-0472">Membrane</keyword>
<evidence type="ECO:0000256" key="2">
    <source>
        <dbReference type="SAM" id="Phobius"/>
    </source>
</evidence>
<dbReference type="AlphaFoldDB" id="A0A931A2E6"/>
<keyword evidence="5" id="KW-1185">Reference proteome</keyword>
<feature type="transmembrane region" description="Helical" evidence="2">
    <location>
        <begin position="46"/>
        <end position="66"/>
    </location>
</feature>
<protein>
    <submittedName>
        <fullName evidence="4">Tripartite tricarboxylate transporter TctB family protein</fullName>
    </submittedName>
</protein>
<accession>A0A931A2E6</accession>
<dbReference type="Pfam" id="PF07331">
    <property type="entry name" value="TctB"/>
    <property type="match status" value="1"/>
</dbReference>
<keyword evidence="2" id="KW-0812">Transmembrane</keyword>
<keyword evidence="2" id="KW-1133">Transmembrane helix</keyword>
<feature type="region of interest" description="Disordered" evidence="1">
    <location>
        <begin position="72"/>
        <end position="114"/>
    </location>
</feature>
<dbReference type="InterPro" id="IPR009936">
    <property type="entry name" value="DUF1468"/>
</dbReference>
<feature type="domain" description="DUF1468" evidence="3">
    <location>
        <begin position="12"/>
        <end position="186"/>
    </location>
</feature>
<proteinExistence type="predicted"/>
<evidence type="ECO:0000259" key="3">
    <source>
        <dbReference type="Pfam" id="PF07331"/>
    </source>
</evidence>
<evidence type="ECO:0000256" key="1">
    <source>
        <dbReference type="SAM" id="MobiDB-lite"/>
    </source>
</evidence>
<name>A0A931A2E6_9ACTN</name>
<comment type="caution">
    <text evidence="4">The sequence shown here is derived from an EMBL/GenBank/DDBJ whole genome shotgun (WGS) entry which is preliminary data.</text>
</comment>
<organism evidence="4 5">
    <name type="scientific">Nonomuraea cypriaca</name>
    <dbReference type="NCBI Taxonomy" id="1187855"/>
    <lineage>
        <taxon>Bacteria</taxon>
        <taxon>Bacillati</taxon>
        <taxon>Actinomycetota</taxon>
        <taxon>Actinomycetes</taxon>
        <taxon>Streptosporangiales</taxon>
        <taxon>Streptosporangiaceae</taxon>
        <taxon>Nonomuraea</taxon>
    </lineage>
</organism>
<reference evidence="4" key="1">
    <citation type="submission" date="2020-11" db="EMBL/GenBank/DDBJ databases">
        <title>Whole-genome analyses of Nonomuraea sp. K274.</title>
        <authorList>
            <person name="Veyisoglu A."/>
        </authorList>
    </citation>
    <scope>NUCLEOTIDE SEQUENCE</scope>
    <source>
        <strain evidence="4">K274</strain>
    </source>
</reference>
<feature type="compositionally biased region" description="Gly residues" evidence="1">
    <location>
        <begin position="75"/>
        <end position="92"/>
    </location>
</feature>
<sequence>MSGPGKPLTDIGVVALLLGVAALVAWDLTHLSGAYAQRGPVGPAAIPSVVVGLLVLCAALLTVEIIRGRAQSRAGEGGESGTQDGGESGTQDGGTHDGDGSGTHESDDEERDRSGGWKTAVVLAGALVLTIALIEPAGWVIAGGLLFWLSCYALGSRHQLRDLAVAAGLALGSFYLFDAGLGIHLPAGVLQGIL</sequence>
<gene>
    <name evidence="4" type="ORF">ITP53_04345</name>
</gene>
<feature type="transmembrane region" description="Helical" evidence="2">
    <location>
        <begin position="163"/>
        <end position="185"/>
    </location>
</feature>
<dbReference type="EMBL" id="JADOGI010000008">
    <property type="protein sequence ID" value="MBF8184977.1"/>
    <property type="molecule type" value="Genomic_DNA"/>
</dbReference>
<evidence type="ECO:0000313" key="5">
    <source>
        <dbReference type="Proteomes" id="UP000605361"/>
    </source>
</evidence>
<evidence type="ECO:0000313" key="4">
    <source>
        <dbReference type="EMBL" id="MBF8184977.1"/>
    </source>
</evidence>
<dbReference type="Proteomes" id="UP000605361">
    <property type="component" value="Unassembled WGS sequence"/>
</dbReference>
<feature type="compositionally biased region" description="Basic and acidic residues" evidence="1">
    <location>
        <begin position="94"/>
        <end position="114"/>
    </location>
</feature>